<feature type="active site" evidence="9">
    <location>
        <position position="341"/>
    </location>
</feature>
<keyword evidence="4" id="KW-0677">Repeat</keyword>
<dbReference type="SUPFAM" id="SSF55486">
    <property type="entry name" value="Metalloproteases ('zincins'), catalytic domain"/>
    <property type="match status" value="1"/>
</dbReference>
<protein>
    <submittedName>
        <fullName evidence="16">Matrix metalloproteinase-2</fullName>
    </submittedName>
</protein>
<accession>A0A8B7PAP7</accession>
<dbReference type="SMART" id="SM00235">
    <property type="entry name" value="ZnMc"/>
    <property type="match status" value="1"/>
</dbReference>
<feature type="binding site" evidence="10">
    <location>
        <position position="311"/>
    </location>
    <ligand>
        <name>Zn(2+)</name>
        <dbReference type="ChEBI" id="CHEBI:29105"/>
        <label>1</label>
    </ligand>
</feature>
<feature type="domain" description="Peptidase metallopeptidase" evidence="14">
    <location>
        <begin position="218"/>
        <end position="386"/>
    </location>
</feature>
<keyword evidence="7 16" id="KW-0482">Metalloprotease</keyword>
<feature type="binding site" evidence="10">
    <location>
        <position position="285"/>
    </location>
    <ligand>
        <name>Zn(2+)</name>
        <dbReference type="ChEBI" id="CHEBI:29105"/>
        <label>1</label>
    </ligand>
</feature>
<feature type="binding site" evidence="10">
    <location>
        <position position="290"/>
    </location>
    <ligand>
        <name>Ca(2+)</name>
        <dbReference type="ChEBI" id="CHEBI:29108"/>
        <label>3</label>
    </ligand>
</feature>
<organism evidence="15 16">
    <name type="scientific">Hyalella azteca</name>
    <name type="common">Amphipod</name>
    <dbReference type="NCBI Taxonomy" id="294128"/>
    <lineage>
        <taxon>Eukaryota</taxon>
        <taxon>Metazoa</taxon>
        <taxon>Ecdysozoa</taxon>
        <taxon>Arthropoda</taxon>
        <taxon>Crustacea</taxon>
        <taxon>Multicrustacea</taxon>
        <taxon>Malacostraca</taxon>
        <taxon>Eumalacostraca</taxon>
        <taxon>Peracarida</taxon>
        <taxon>Amphipoda</taxon>
        <taxon>Senticaudata</taxon>
        <taxon>Talitrida</taxon>
        <taxon>Talitroidea</taxon>
        <taxon>Hyalellidae</taxon>
        <taxon>Hyalella</taxon>
    </lineage>
</organism>
<feature type="region of interest" description="Disordered" evidence="12">
    <location>
        <begin position="389"/>
        <end position="432"/>
    </location>
</feature>
<dbReference type="Pfam" id="PF01471">
    <property type="entry name" value="PG_binding_1"/>
    <property type="match status" value="1"/>
</dbReference>
<keyword evidence="13" id="KW-1133">Transmembrane helix</keyword>
<feature type="binding site" evidence="10">
    <location>
        <position position="273"/>
    </location>
    <ligand>
        <name>Ca(2+)</name>
        <dbReference type="ChEBI" id="CHEBI:29108"/>
        <label>2</label>
    </ligand>
</feature>
<evidence type="ECO:0000259" key="14">
    <source>
        <dbReference type="SMART" id="SM00235"/>
    </source>
</evidence>
<proteinExistence type="inferred from homology"/>
<dbReference type="GO" id="GO:0031012">
    <property type="term" value="C:extracellular matrix"/>
    <property type="evidence" value="ECO:0007669"/>
    <property type="project" value="InterPro"/>
</dbReference>
<dbReference type="GO" id="GO:0005615">
    <property type="term" value="C:extracellular space"/>
    <property type="evidence" value="ECO:0007669"/>
    <property type="project" value="TreeGrafter"/>
</dbReference>
<dbReference type="InterPro" id="IPR036365">
    <property type="entry name" value="PGBD-like_sf"/>
</dbReference>
<dbReference type="AlphaFoldDB" id="A0A8B7PAP7"/>
<dbReference type="GO" id="GO:0008270">
    <property type="term" value="F:zinc ion binding"/>
    <property type="evidence" value="ECO:0007669"/>
    <property type="project" value="InterPro"/>
</dbReference>
<evidence type="ECO:0000256" key="3">
    <source>
        <dbReference type="ARBA" id="ARBA00022723"/>
    </source>
</evidence>
<dbReference type="RefSeq" id="XP_018022822.1">
    <property type="nucleotide sequence ID" value="XM_018167333.2"/>
</dbReference>
<feature type="binding site" evidence="10">
    <location>
        <position position="283"/>
    </location>
    <ligand>
        <name>Zn(2+)</name>
        <dbReference type="ChEBI" id="CHEBI:29105"/>
        <label>1</label>
    </ligand>
</feature>
<dbReference type="Pfam" id="PF00045">
    <property type="entry name" value="Hemopexin"/>
    <property type="match status" value="4"/>
</dbReference>
<comment type="cofactor">
    <cofactor evidence="10">
        <name>Ca(2+)</name>
        <dbReference type="ChEBI" id="CHEBI:29108"/>
    </cofactor>
    <text evidence="10">Can bind about 5 Ca(2+) ions per subunit.</text>
</comment>
<evidence type="ECO:0000256" key="2">
    <source>
        <dbReference type="ARBA" id="ARBA00022670"/>
    </source>
</evidence>
<dbReference type="SUPFAM" id="SSF50923">
    <property type="entry name" value="Hemopexin-like domain"/>
    <property type="match status" value="1"/>
</dbReference>
<dbReference type="InterPro" id="IPR036375">
    <property type="entry name" value="Hemopexin-like_dom_sf"/>
</dbReference>
<name>A0A8B7PAP7_HYAAZ</name>
<evidence type="ECO:0000256" key="6">
    <source>
        <dbReference type="ARBA" id="ARBA00022833"/>
    </source>
</evidence>
<comment type="similarity">
    <text evidence="1">Belongs to the peptidase M10A family.</text>
</comment>
<feature type="region of interest" description="Disordered" evidence="12">
    <location>
        <begin position="13"/>
        <end position="36"/>
    </location>
</feature>
<feature type="binding site" description="in inhibited form" evidence="10">
    <location>
        <position position="198"/>
    </location>
    <ligand>
        <name>Zn(2+)</name>
        <dbReference type="ChEBI" id="CHEBI:29105"/>
        <label>2</label>
        <note>catalytic</note>
    </ligand>
</feature>
<dbReference type="Gene3D" id="3.40.390.10">
    <property type="entry name" value="Collagenase (Catalytic Domain)"/>
    <property type="match status" value="1"/>
</dbReference>
<dbReference type="FunFam" id="2.110.10.10:FF:000018">
    <property type="entry name" value="Matrix metallopeptidase 25b"/>
    <property type="match status" value="1"/>
</dbReference>
<keyword evidence="2" id="KW-0645">Protease</keyword>
<keyword evidence="10" id="KW-0106">Calcium</keyword>
<evidence type="ECO:0000256" key="12">
    <source>
        <dbReference type="SAM" id="MobiDB-lite"/>
    </source>
</evidence>
<dbReference type="CDD" id="cd00094">
    <property type="entry name" value="HX"/>
    <property type="match status" value="1"/>
</dbReference>
<feature type="binding site" evidence="10">
    <location>
        <position position="484"/>
    </location>
    <ligand>
        <name>Ca(2+)</name>
        <dbReference type="ChEBI" id="CHEBI:29108"/>
        <label>4</label>
    </ligand>
</feature>
<feature type="transmembrane region" description="Helical" evidence="13">
    <location>
        <begin position="645"/>
        <end position="665"/>
    </location>
</feature>
<keyword evidence="13" id="KW-0812">Transmembrane</keyword>
<dbReference type="GO" id="GO:0030198">
    <property type="term" value="P:extracellular matrix organization"/>
    <property type="evidence" value="ECO:0007669"/>
    <property type="project" value="TreeGrafter"/>
</dbReference>
<feature type="binding site" evidence="10">
    <location>
        <position position="316"/>
    </location>
    <ligand>
        <name>Ca(2+)</name>
        <dbReference type="ChEBI" id="CHEBI:29108"/>
        <label>3</label>
    </ligand>
</feature>
<feature type="binding site" evidence="10">
    <location>
        <position position="313"/>
    </location>
    <ligand>
        <name>Ca(2+)</name>
        <dbReference type="ChEBI" id="CHEBI:29108"/>
        <label>3</label>
    </ligand>
</feature>
<evidence type="ECO:0000313" key="16">
    <source>
        <dbReference type="RefSeq" id="XP_018022822.1"/>
    </source>
</evidence>
<feature type="binding site" evidence="10">
    <location>
        <position position="358"/>
    </location>
    <ligand>
        <name>Zn(2+)</name>
        <dbReference type="ChEBI" id="CHEBI:29105"/>
        <label>2</label>
        <note>catalytic</note>
    </ligand>
</feature>
<dbReference type="InterPro" id="IPR002477">
    <property type="entry name" value="Peptidoglycan-bd-like"/>
</dbReference>
<dbReference type="PANTHER" id="PTHR10201">
    <property type="entry name" value="MATRIX METALLOPROTEINASE"/>
    <property type="match status" value="1"/>
</dbReference>
<evidence type="ECO:0000256" key="10">
    <source>
        <dbReference type="PIRSR" id="PIRSR621190-2"/>
    </source>
</evidence>
<dbReference type="InterPro" id="IPR021190">
    <property type="entry name" value="Pept_M10A"/>
</dbReference>
<feature type="binding site" evidence="10">
    <location>
        <position position="350"/>
    </location>
    <ligand>
        <name>Zn(2+)</name>
        <dbReference type="ChEBI" id="CHEBI:29105"/>
        <label>2</label>
        <note>catalytic</note>
    </ligand>
</feature>
<dbReference type="PRINTS" id="PR00138">
    <property type="entry name" value="MATRIXIN"/>
</dbReference>
<feature type="binding site" evidence="10">
    <location>
        <position position="316"/>
    </location>
    <ligand>
        <name>Ca(2+)</name>
        <dbReference type="ChEBI" id="CHEBI:29108"/>
        <label>1</label>
    </ligand>
</feature>
<dbReference type="OrthoDB" id="406838at2759"/>
<dbReference type="InterPro" id="IPR033739">
    <property type="entry name" value="M10A_MMP"/>
</dbReference>
<evidence type="ECO:0000256" key="7">
    <source>
        <dbReference type="ARBA" id="ARBA00023049"/>
    </source>
</evidence>
<keyword evidence="6 10" id="KW-0862">Zinc</keyword>
<dbReference type="PANTHER" id="PTHR10201:SF308">
    <property type="entry name" value="MATRIX METALLOPROTEINASE 2"/>
    <property type="match status" value="1"/>
</dbReference>
<evidence type="ECO:0000256" key="8">
    <source>
        <dbReference type="ARBA" id="ARBA00023145"/>
    </source>
</evidence>
<feature type="binding site" evidence="10">
    <location>
        <position position="307"/>
    </location>
    <ligand>
        <name>Ca(2+)</name>
        <dbReference type="ChEBI" id="CHEBI:29108"/>
        <label>2</label>
    </ligand>
</feature>
<evidence type="ECO:0000256" key="1">
    <source>
        <dbReference type="ARBA" id="ARBA00010370"/>
    </source>
</evidence>
<dbReference type="Gene3D" id="2.110.10.10">
    <property type="entry name" value="Hemopexin-like domain"/>
    <property type="match status" value="1"/>
</dbReference>
<sequence>MIVCAVPRPSCRDRSLPNMGSTARAHGAPKQNGSKPVVPVVPMGPVVPVDPLGPVEHGPVDVDNCLARTSGGDDDSSEEGEVISHFGGRETATPGFHLPGGGSWWGRVVTICLLLLSWLSPQTVRGAALSPARAFVGDEAQRYLMQYGYLPMSDVEMGNLRTDDELTDAVKRLQMFGHIPVTGVVDAATKDLMRRPRCSLPDIPPDEENNRVRRYIKQGSSWDKTHLTWSIVSYPERLDGRAVERELQLATELWARPSRLRFTHVTEQTSTADIVMQFNRGYHGDGYPFDGAGRTLAHAFYPGPGIGGDIHFDADEKWVQHLDSHNGSYEEVSLFLTAGHEIGHALGLYHSQAQNSIMSPYLFTYGPGTYELPHDDVAGIQDLYGVNENYESSSETKAQEEGDFSPGVVSPTLDPSVPSSPAPPLSSEPDPCDTSYDAISVIRRGVYIFRGKFFWRIDQRTVSQEPVELSRFWYCLPPNVTHVDAVYERPHQDTIVFFSGRQYFVCRGNDELVDSGPLRRLGLPADLARLDAAFVWGHNTRTYFMANTMYWRFDESIQHVELDYPRDMSMWKGVPYDGIDAAFKLNGTTYFFKGKVFYEFDDLRMKVRPRSPLLSAPFWMGCPDNIANPRHAPGSVASGAVAPQVAGTISLVSTALVFLVALNILSIKSPHSLHRVT</sequence>
<keyword evidence="5" id="KW-0378">Hydrolase</keyword>
<feature type="repeat" description="Hemopexin" evidence="11">
    <location>
        <begin position="527"/>
        <end position="574"/>
    </location>
</feature>
<dbReference type="GO" id="GO:0006508">
    <property type="term" value="P:proteolysis"/>
    <property type="evidence" value="ECO:0007669"/>
    <property type="project" value="UniProtKB-KW"/>
</dbReference>
<feature type="binding site" evidence="10">
    <location>
        <position position="298"/>
    </location>
    <ligand>
        <name>Zn(2+)</name>
        <dbReference type="ChEBI" id="CHEBI:29105"/>
        <label>1</label>
    </ligand>
</feature>
<gene>
    <name evidence="16" type="primary">LOC108678840</name>
</gene>
<dbReference type="CDD" id="cd04278">
    <property type="entry name" value="ZnMc_MMP"/>
    <property type="match status" value="1"/>
</dbReference>
<dbReference type="InterPro" id="IPR006026">
    <property type="entry name" value="Peptidase_Metallo"/>
</dbReference>
<feature type="repeat" description="Hemopexin" evidence="11">
    <location>
        <begin position="576"/>
        <end position="622"/>
    </location>
</feature>
<evidence type="ECO:0000256" key="5">
    <source>
        <dbReference type="ARBA" id="ARBA00022801"/>
    </source>
</evidence>
<reference evidence="16" key="1">
    <citation type="submission" date="2025-08" db="UniProtKB">
        <authorList>
            <consortium name="RefSeq"/>
        </authorList>
    </citation>
    <scope>IDENTIFICATION</scope>
    <source>
        <tissue evidence="16">Whole organism</tissue>
    </source>
</reference>
<dbReference type="PROSITE" id="PS51642">
    <property type="entry name" value="HEMOPEXIN_2"/>
    <property type="match status" value="4"/>
</dbReference>
<feature type="binding site" evidence="10">
    <location>
        <position position="533"/>
    </location>
    <ligand>
        <name>Ca(2+)</name>
        <dbReference type="ChEBI" id="CHEBI:29108"/>
        <label>5</label>
    </ligand>
</feature>
<feature type="binding site" evidence="10">
    <location>
        <position position="291"/>
    </location>
    <ligand>
        <name>Ca(2+)</name>
        <dbReference type="ChEBI" id="CHEBI:29108"/>
        <label>3</label>
    </ligand>
</feature>
<dbReference type="InterPro" id="IPR024079">
    <property type="entry name" value="MetalloPept_cat_dom_sf"/>
</dbReference>
<evidence type="ECO:0000256" key="13">
    <source>
        <dbReference type="SAM" id="Phobius"/>
    </source>
</evidence>
<dbReference type="InterPro" id="IPR000585">
    <property type="entry name" value="Hemopexin-like_dom"/>
</dbReference>
<feature type="binding site" evidence="10">
    <location>
        <position position="309"/>
    </location>
    <ligand>
        <name>Ca(2+)</name>
        <dbReference type="ChEBI" id="CHEBI:29108"/>
        <label>2</label>
    </ligand>
</feature>
<feature type="binding site" evidence="10">
    <location>
        <position position="340"/>
    </location>
    <ligand>
        <name>Zn(2+)</name>
        <dbReference type="ChEBI" id="CHEBI:29105"/>
        <label>2</label>
        <note>catalytic</note>
    </ligand>
</feature>
<keyword evidence="3 10" id="KW-0479">Metal-binding</keyword>
<evidence type="ECO:0000256" key="9">
    <source>
        <dbReference type="PIRSR" id="PIRSR621190-1"/>
    </source>
</evidence>
<dbReference type="InterPro" id="IPR018487">
    <property type="entry name" value="Hemopexin-like_repeat"/>
</dbReference>
<dbReference type="GO" id="GO:0030574">
    <property type="term" value="P:collagen catabolic process"/>
    <property type="evidence" value="ECO:0007669"/>
    <property type="project" value="TreeGrafter"/>
</dbReference>
<feature type="binding site" evidence="10">
    <location>
        <position position="344"/>
    </location>
    <ligand>
        <name>Zn(2+)</name>
        <dbReference type="ChEBI" id="CHEBI:29105"/>
        <label>2</label>
        <note>catalytic</note>
    </ligand>
</feature>
<dbReference type="Proteomes" id="UP000694843">
    <property type="component" value="Unplaced"/>
</dbReference>
<dbReference type="Pfam" id="PF00413">
    <property type="entry name" value="Peptidase_M10"/>
    <property type="match status" value="1"/>
</dbReference>
<feature type="repeat" description="Hemopexin" evidence="11">
    <location>
        <begin position="480"/>
        <end position="525"/>
    </location>
</feature>
<dbReference type="KEGG" id="hazt:108678840"/>
<dbReference type="SMART" id="SM00120">
    <property type="entry name" value="HX"/>
    <property type="match status" value="4"/>
</dbReference>
<feature type="binding site" evidence="10">
    <location>
        <position position="580"/>
    </location>
    <ligand>
        <name>Ca(2+)</name>
        <dbReference type="ChEBI" id="CHEBI:29108"/>
        <label>4</label>
    </ligand>
</feature>
<evidence type="ECO:0000256" key="4">
    <source>
        <dbReference type="ARBA" id="ARBA00022737"/>
    </source>
</evidence>
<dbReference type="SUPFAM" id="SSF47090">
    <property type="entry name" value="PGBD-like"/>
    <property type="match status" value="1"/>
</dbReference>
<dbReference type="GO" id="GO:0004222">
    <property type="term" value="F:metalloendopeptidase activity"/>
    <property type="evidence" value="ECO:0007669"/>
    <property type="project" value="InterPro"/>
</dbReference>
<feature type="repeat" description="Hemopexin" evidence="11">
    <location>
        <begin position="429"/>
        <end position="476"/>
    </location>
</feature>
<evidence type="ECO:0000313" key="15">
    <source>
        <dbReference type="Proteomes" id="UP000694843"/>
    </source>
</evidence>
<dbReference type="InterPro" id="IPR001818">
    <property type="entry name" value="Pept_M10_metallopeptidase"/>
</dbReference>
<feature type="binding site" evidence="10">
    <location>
        <position position="437"/>
    </location>
    <ligand>
        <name>Ca(2+)</name>
        <dbReference type="ChEBI" id="CHEBI:29108"/>
        <label>4</label>
    </ligand>
</feature>
<keyword evidence="15" id="KW-1185">Reference proteome</keyword>
<evidence type="ECO:0000256" key="11">
    <source>
        <dbReference type="PROSITE-ProRule" id="PRU01011"/>
    </source>
</evidence>
<comment type="cofactor">
    <cofactor evidence="10">
        <name>Zn(2+)</name>
        <dbReference type="ChEBI" id="CHEBI:29105"/>
    </cofactor>
    <text evidence="10">Binds 2 Zn(2+) ions per subunit.</text>
</comment>
<keyword evidence="13" id="KW-0472">Membrane</keyword>
<keyword evidence="8" id="KW-0865">Zymogen</keyword>
<feature type="binding site" evidence="10">
    <location>
        <position position="439"/>
    </location>
    <ligand>
        <name>Ca(2+)</name>
        <dbReference type="ChEBI" id="CHEBI:29108"/>
        <label>5</label>
    </ligand>
</feature>
<dbReference type="GeneID" id="108678840"/>